<proteinExistence type="predicted"/>
<dbReference type="Proteomes" id="UP000755654">
    <property type="component" value="Unassembled WGS sequence"/>
</dbReference>
<comment type="caution">
    <text evidence="2">The sequence shown here is derived from an EMBL/GenBank/DDBJ whole genome shotgun (WGS) entry which is preliminary data.</text>
</comment>
<keyword evidence="1" id="KW-0732">Signal</keyword>
<evidence type="ECO:0000313" key="3">
    <source>
        <dbReference type="Proteomes" id="UP000755654"/>
    </source>
</evidence>
<sequence>MNKIAVAVALTLLPVYALGATGMTGSFGQTQNLIGIYGQAVGTPSSVSASDSSGSASASGGNTVGGVGVFANGVNSDLWFVHLGFNYAAGAAISGGSGTVNNNNASGSTSVNGHSLQFNARLGKLFAVTPVVAIGPYLAYQYADFKLGVNGFGNATYGNNALGGGVEFVTNTGGPFDVDAHIGYLAGVDASASANTIDGSSSVSNPPSSGVLQLGAKGVYAFTPQFSAFAGVAYDRYHASYSYPLEAASASATINEVRGMVGLAYNFG</sequence>
<evidence type="ECO:0000313" key="2">
    <source>
        <dbReference type="EMBL" id="MBU2759130.1"/>
    </source>
</evidence>
<evidence type="ECO:0008006" key="4">
    <source>
        <dbReference type="Google" id="ProtNLM"/>
    </source>
</evidence>
<feature type="signal peptide" evidence="1">
    <location>
        <begin position="1"/>
        <end position="19"/>
    </location>
</feature>
<dbReference type="EMBL" id="JAAOMP010000031">
    <property type="protein sequence ID" value="MBU2759130.1"/>
    <property type="molecule type" value="Genomic_DNA"/>
</dbReference>
<dbReference type="RefSeq" id="WP_215882866.1">
    <property type="nucleotide sequence ID" value="NZ_JAAOMP010000031.1"/>
</dbReference>
<accession>A0ABS5ZVD8</accession>
<keyword evidence="3" id="KW-1185">Reference proteome</keyword>
<feature type="chain" id="PRO_5046503989" description="Outer membrane protein beta-barrel domain-containing protein" evidence="1">
    <location>
        <begin position="20"/>
        <end position="268"/>
    </location>
</feature>
<reference evidence="2 3" key="1">
    <citation type="journal article" date="2021" name="ISME J.">
        <title>Genomic evolution of the class Acidithiobacillia: deep-branching Proteobacteria living in extreme acidic conditions.</title>
        <authorList>
            <person name="Moya-Beltran A."/>
            <person name="Beard S."/>
            <person name="Rojas-Villalobos C."/>
            <person name="Issotta F."/>
            <person name="Gallardo Y."/>
            <person name="Ulloa R."/>
            <person name="Giaveno A."/>
            <person name="Degli Esposti M."/>
            <person name="Johnson D.B."/>
            <person name="Quatrini R."/>
        </authorList>
    </citation>
    <scope>NUCLEOTIDE SEQUENCE [LARGE SCALE GENOMIC DNA]</scope>
    <source>
        <strain evidence="2 3">RW2</strain>
    </source>
</reference>
<gene>
    <name evidence="2" type="ORF">HAP95_02910</name>
</gene>
<dbReference type="InterPro" id="IPR036709">
    <property type="entry name" value="Autotransporte_beta_dom_sf"/>
</dbReference>
<organism evidence="2 3">
    <name type="scientific">Acidithiobacillus sulfurivorans</name>
    <dbReference type="NCBI Taxonomy" id="1958756"/>
    <lineage>
        <taxon>Bacteria</taxon>
        <taxon>Pseudomonadati</taxon>
        <taxon>Pseudomonadota</taxon>
        <taxon>Acidithiobacillia</taxon>
        <taxon>Acidithiobacillales</taxon>
        <taxon>Acidithiobacillaceae</taxon>
        <taxon>Acidithiobacillus</taxon>
    </lineage>
</organism>
<evidence type="ECO:0000256" key="1">
    <source>
        <dbReference type="SAM" id="SignalP"/>
    </source>
</evidence>
<protein>
    <recommendedName>
        <fullName evidence="4">Outer membrane protein beta-barrel domain-containing protein</fullName>
    </recommendedName>
</protein>
<name>A0ABS5ZVD8_9PROT</name>
<dbReference type="SUPFAM" id="SSF103515">
    <property type="entry name" value="Autotransporter"/>
    <property type="match status" value="1"/>
</dbReference>